<comment type="subunit">
    <text evidence="2 11">Monomer.</text>
</comment>
<feature type="domain" description="Methionyl/Leucyl tRNA synthetase" evidence="14">
    <location>
        <begin position="527"/>
        <end position="579"/>
    </location>
</feature>
<keyword evidence="8 11" id="KW-0030">Aminoacyl-tRNA synthetase</keyword>
<dbReference type="GO" id="GO:0002161">
    <property type="term" value="F:aminoacyl-tRNA deacylase activity"/>
    <property type="evidence" value="ECO:0007669"/>
    <property type="project" value="InterPro"/>
</dbReference>
<dbReference type="GO" id="GO:0006438">
    <property type="term" value="P:valyl-tRNA aminoacylation"/>
    <property type="evidence" value="ECO:0007669"/>
    <property type="project" value="UniProtKB-UniRule"/>
</dbReference>
<evidence type="ECO:0000256" key="6">
    <source>
        <dbReference type="ARBA" id="ARBA00022840"/>
    </source>
</evidence>
<evidence type="ECO:0000256" key="10">
    <source>
        <dbReference type="ARBA" id="ARBA00047552"/>
    </source>
</evidence>
<evidence type="ECO:0000259" key="14">
    <source>
        <dbReference type="Pfam" id="PF09334"/>
    </source>
</evidence>
<dbReference type="Gene3D" id="3.90.740.10">
    <property type="entry name" value="Valyl/Leucyl/Isoleucyl-tRNA synthetase, editing domain"/>
    <property type="match status" value="1"/>
</dbReference>
<dbReference type="SUPFAM" id="SSF47323">
    <property type="entry name" value="Anticodon-binding domain of a subclass of class I aminoacyl-tRNA synthetases"/>
    <property type="match status" value="1"/>
</dbReference>
<dbReference type="SUPFAM" id="SSF52374">
    <property type="entry name" value="Nucleotidylyl transferase"/>
    <property type="match status" value="1"/>
</dbReference>
<evidence type="ECO:0000256" key="1">
    <source>
        <dbReference type="ARBA" id="ARBA00004496"/>
    </source>
</evidence>
<accession>A0A7C4M1W9</accession>
<comment type="caution">
    <text evidence="15">The sequence shown here is derived from an EMBL/GenBank/DDBJ whole genome shotgun (WGS) entry which is preliminary data.</text>
</comment>
<comment type="function">
    <text evidence="11">Catalyzes the attachment of valine to tRNA(Val). As ValRS can inadvertently accommodate and process structurally similar amino acids such as threonine, to avoid such errors, it has a 'posttransfer' editing activity that hydrolyzes mischarged Thr-tRNA(Val) in a tRNA-dependent manner.</text>
</comment>
<dbReference type="Gene3D" id="3.40.50.620">
    <property type="entry name" value="HUPs"/>
    <property type="match status" value="3"/>
</dbReference>
<proteinExistence type="inferred from homology"/>
<dbReference type="HAMAP" id="MF_02004">
    <property type="entry name" value="Val_tRNA_synth_type1"/>
    <property type="match status" value="1"/>
</dbReference>
<keyword evidence="3 11" id="KW-0963">Cytoplasm</keyword>
<dbReference type="GO" id="GO:0005829">
    <property type="term" value="C:cytosol"/>
    <property type="evidence" value="ECO:0007669"/>
    <property type="project" value="TreeGrafter"/>
</dbReference>
<comment type="domain">
    <text evidence="11">ValRS has two distinct active sites: one for aminoacylation and one for editing. The misactivated threonine is translocated from the active site to the editing site.</text>
</comment>
<sequence length="728" mass="84563">MKELAKAYNPKDVEDKIYKMWEESGYFSPEGKEDKKTFFAKASKVRPFVIAIPPPNVTGELHMGHALNNTLQDVLIRKKRMEGVPTLWVPGTDHAGIATEFKVEQKLLKEEKIGKQDLGREKFIEKVWEWKDHFESTILGQLKKLGCSCDWSRTRFTMDEGYSKAVLSSFKNYWDKGYIYQGERIVNWCPRCHTTLSDLELEYKEEKGKLWFIRYPLAVKSDANPEREDYIVVATTRPETMLGDTAVAVNPSDERYKELVGKKVIVPLVDREVPIIADEAVEKEFGAGALKVTPGSDITDWEIGQRHSLEIIKAIDEDGLITDVGGPYCGMDRIKARERILEDLGKIGLLVKEEELIHNVSNCYRCATNIEPLVSKQWFVKMDKLVKPAIEVVEEREVKFIPDRWSKVYLDWMGNIRDWCISRQIWWGHRIPVWYKEDEIKVSLESPGEGWVQDEDVLDTWFSSALWPFATLGWPEETDDLKYFYPNSMSVTARDIINLWEARMIYSGIEFMNKPPFGEILINPTIFNKEGKRMSKSLGTGVDPLELIEKYGSDATRFGLLYLNTGTQDIKFSEETIQMAKTFMNKIWNAARFVQMKLGDYEQKGELVFTENTDADREIKGKLEEVKRNYNENLEKYRFGQAAEGIYHFFWHEFCDKYIEKAKEQIPYPLPENPDEKLIKETKDNLLYILKESLVMLHPMVPFITEEIYQSLPIDGKKEFLMIEKWGG</sequence>
<keyword evidence="11" id="KW-0175">Coiled coil</keyword>
<dbReference type="InterPro" id="IPR033705">
    <property type="entry name" value="Anticodon_Ia_Val"/>
</dbReference>
<comment type="similarity">
    <text evidence="11">Belongs to the class-I aminoacyl-tRNA synthetase family. ValS type 1 subfamily.</text>
</comment>
<evidence type="ECO:0000256" key="2">
    <source>
        <dbReference type="ARBA" id="ARBA00011245"/>
    </source>
</evidence>
<dbReference type="SUPFAM" id="SSF50677">
    <property type="entry name" value="ValRS/IleRS/LeuRS editing domain"/>
    <property type="match status" value="1"/>
</dbReference>
<evidence type="ECO:0000256" key="5">
    <source>
        <dbReference type="ARBA" id="ARBA00022741"/>
    </source>
</evidence>
<dbReference type="PROSITE" id="PS00178">
    <property type="entry name" value="AA_TRNA_LIGASE_I"/>
    <property type="match status" value="1"/>
</dbReference>
<organism evidence="15">
    <name type="scientific">candidate division CPR3 bacterium</name>
    <dbReference type="NCBI Taxonomy" id="2268181"/>
    <lineage>
        <taxon>Bacteria</taxon>
        <taxon>Bacteria division CPR3</taxon>
    </lineage>
</organism>
<dbReference type="EMBL" id="DSYQ01000009">
    <property type="protein sequence ID" value="HGT71091.1"/>
    <property type="molecule type" value="Genomic_DNA"/>
</dbReference>
<dbReference type="EC" id="6.1.1.9" evidence="11"/>
<keyword evidence="6 11" id="KW-0067">ATP-binding</keyword>
<comment type="subcellular location">
    <subcellularLocation>
        <location evidence="1 11">Cytoplasm</location>
    </subcellularLocation>
</comment>
<keyword evidence="7 11" id="KW-0648">Protein biosynthesis</keyword>
<comment type="domain">
    <text evidence="11">The C-terminal coiled-coil domain is crucial for aminoacylation activity.</text>
</comment>
<dbReference type="InterPro" id="IPR015413">
    <property type="entry name" value="Methionyl/Leucyl_tRNA_Synth"/>
</dbReference>
<dbReference type="Pfam" id="PF09334">
    <property type="entry name" value="tRNA-synt_1g"/>
    <property type="match status" value="1"/>
</dbReference>
<feature type="domain" description="Methionyl/Valyl/Leucyl/Isoleucyl-tRNA synthetase anticodon-binding" evidence="13">
    <location>
        <begin position="616"/>
        <end position="726"/>
    </location>
</feature>
<evidence type="ECO:0000256" key="3">
    <source>
        <dbReference type="ARBA" id="ARBA00022490"/>
    </source>
</evidence>
<evidence type="ECO:0000256" key="9">
    <source>
        <dbReference type="ARBA" id="ARBA00047469"/>
    </source>
</evidence>
<dbReference type="PRINTS" id="PR00986">
    <property type="entry name" value="TRNASYNTHVAL"/>
</dbReference>
<dbReference type="AlphaFoldDB" id="A0A7C4M1W9"/>
<dbReference type="InterPro" id="IPR009080">
    <property type="entry name" value="tRNAsynth_Ia_anticodon-bd"/>
</dbReference>
<evidence type="ECO:0000259" key="12">
    <source>
        <dbReference type="Pfam" id="PF00133"/>
    </source>
</evidence>
<dbReference type="InterPro" id="IPR014729">
    <property type="entry name" value="Rossmann-like_a/b/a_fold"/>
</dbReference>
<dbReference type="Pfam" id="PF08264">
    <property type="entry name" value="Anticodon_1"/>
    <property type="match status" value="1"/>
</dbReference>
<dbReference type="InterPro" id="IPR001412">
    <property type="entry name" value="aa-tRNA-synth_I_CS"/>
</dbReference>
<dbReference type="CDD" id="cd07962">
    <property type="entry name" value="Anticodon_Ia_Val"/>
    <property type="match status" value="1"/>
</dbReference>
<dbReference type="Pfam" id="PF00133">
    <property type="entry name" value="tRNA-synt_1"/>
    <property type="match status" value="1"/>
</dbReference>
<evidence type="ECO:0000259" key="13">
    <source>
        <dbReference type="Pfam" id="PF08264"/>
    </source>
</evidence>
<dbReference type="InterPro" id="IPR013155">
    <property type="entry name" value="M/V/L/I-tRNA-synth_anticd-bd"/>
</dbReference>
<gene>
    <name evidence="11" type="primary">valS</name>
    <name evidence="15" type="ORF">ENT43_02420</name>
</gene>
<dbReference type="NCBIfam" id="NF004349">
    <property type="entry name" value="PRK05729.1"/>
    <property type="match status" value="1"/>
</dbReference>
<keyword evidence="5 11" id="KW-0547">Nucleotide-binding</keyword>
<comment type="catalytic activity">
    <reaction evidence="9">
        <text>tRNA(Leu) + L-leucine + ATP = L-leucyl-tRNA(Leu) + AMP + diphosphate</text>
        <dbReference type="Rhea" id="RHEA:11688"/>
        <dbReference type="Rhea" id="RHEA-COMP:9613"/>
        <dbReference type="Rhea" id="RHEA-COMP:9622"/>
        <dbReference type="ChEBI" id="CHEBI:30616"/>
        <dbReference type="ChEBI" id="CHEBI:33019"/>
        <dbReference type="ChEBI" id="CHEBI:57427"/>
        <dbReference type="ChEBI" id="CHEBI:78442"/>
        <dbReference type="ChEBI" id="CHEBI:78494"/>
        <dbReference type="ChEBI" id="CHEBI:456215"/>
        <dbReference type="EC" id="6.1.1.4"/>
    </reaction>
</comment>
<dbReference type="NCBIfam" id="TIGR00422">
    <property type="entry name" value="valS"/>
    <property type="match status" value="1"/>
</dbReference>
<feature type="short sequence motif" description="'HIGH' region" evidence="11">
    <location>
        <begin position="55"/>
        <end position="65"/>
    </location>
</feature>
<keyword evidence="4 11" id="KW-0436">Ligase</keyword>
<evidence type="ECO:0000256" key="4">
    <source>
        <dbReference type="ARBA" id="ARBA00022598"/>
    </source>
</evidence>
<comment type="caution">
    <text evidence="11">Lacks conserved residue(s) required for the propagation of feature annotation.</text>
</comment>
<evidence type="ECO:0000256" key="8">
    <source>
        <dbReference type="ARBA" id="ARBA00023146"/>
    </source>
</evidence>
<evidence type="ECO:0000256" key="7">
    <source>
        <dbReference type="ARBA" id="ARBA00022917"/>
    </source>
</evidence>
<evidence type="ECO:0000313" key="15">
    <source>
        <dbReference type="EMBL" id="HGT71091.1"/>
    </source>
</evidence>
<dbReference type="GO" id="GO:0004832">
    <property type="term" value="F:valine-tRNA ligase activity"/>
    <property type="evidence" value="ECO:0007669"/>
    <property type="project" value="UniProtKB-UniRule"/>
</dbReference>
<reference evidence="15" key="1">
    <citation type="journal article" date="2020" name="mSystems">
        <title>Genome- and Community-Level Interaction Insights into Carbon Utilization and Element Cycling Functions of Hydrothermarchaeota in Hydrothermal Sediment.</title>
        <authorList>
            <person name="Zhou Z."/>
            <person name="Liu Y."/>
            <person name="Xu W."/>
            <person name="Pan J."/>
            <person name="Luo Z.H."/>
            <person name="Li M."/>
        </authorList>
    </citation>
    <scope>NUCLEOTIDE SEQUENCE [LARGE SCALE GENOMIC DNA]</scope>
    <source>
        <strain evidence="15">SpSt-579</strain>
    </source>
</reference>
<dbReference type="GO" id="GO:0004823">
    <property type="term" value="F:leucine-tRNA ligase activity"/>
    <property type="evidence" value="ECO:0007669"/>
    <property type="project" value="UniProtKB-EC"/>
</dbReference>
<dbReference type="GO" id="GO:0005524">
    <property type="term" value="F:ATP binding"/>
    <property type="evidence" value="ECO:0007669"/>
    <property type="project" value="UniProtKB-UniRule"/>
</dbReference>
<name>A0A7C4M1W9_UNCC3</name>
<dbReference type="InterPro" id="IPR009008">
    <property type="entry name" value="Val/Leu/Ile-tRNA-synth_edit"/>
</dbReference>
<dbReference type="PANTHER" id="PTHR11946">
    <property type="entry name" value="VALYL-TRNA SYNTHETASES"/>
    <property type="match status" value="1"/>
</dbReference>
<evidence type="ECO:0000256" key="11">
    <source>
        <dbReference type="HAMAP-Rule" id="MF_02004"/>
    </source>
</evidence>
<feature type="domain" description="Aminoacyl-tRNA synthetase class Ia" evidence="12">
    <location>
        <begin position="16"/>
        <end position="444"/>
    </location>
</feature>
<dbReference type="Gene3D" id="1.10.730.10">
    <property type="entry name" value="Isoleucyl-tRNA Synthetase, Domain 1"/>
    <property type="match status" value="1"/>
</dbReference>
<dbReference type="FunFam" id="3.40.50.620:FF:000032">
    <property type="entry name" value="Valine--tRNA ligase"/>
    <property type="match status" value="1"/>
</dbReference>
<dbReference type="InterPro" id="IPR002303">
    <property type="entry name" value="Valyl-tRNA_ligase"/>
</dbReference>
<feature type="binding site" evidence="11">
    <location>
        <position position="536"/>
    </location>
    <ligand>
        <name>ATP</name>
        <dbReference type="ChEBI" id="CHEBI:30616"/>
    </ligand>
</feature>
<dbReference type="PANTHER" id="PTHR11946:SF93">
    <property type="entry name" value="VALINE--TRNA LIGASE, CHLOROPLASTIC_MITOCHONDRIAL 2"/>
    <property type="match status" value="1"/>
</dbReference>
<dbReference type="CDD" id="cd00817">
    <property type="entry name" value="ValRS_core"/>
    <property type="match status" value="1"/>
</dbReference>
<comment type="catalytic activity">
    <reaction evidence="10 11">
        <text>tRNA(Val) + L-valine + ATP = L-valyl-tRNA(Val) + AMP + diphosphate</text>
        <dbReference type="Rhea" id="RHEA:10704"/>
        <dbReference type="Rhea" id="RHEA-COMP:9672"/>
        <dbReference type="Rhea" id="RHEA-COMP:9708"/>
        <dbReference type="ChEBI" id="CHEBI:30616"/>
        <dbReference type="ChEBI" id="CHEBI:33019"/>
        <dbReference type="ChEBI" id="CHEBI:57762"/>
        <dbReference type="ChEBI" id="CHEBI:78442"/>
        <dbReference type="ChEBI" id="CHEBI:78537"/>
        <dbReference type="ChEBI" id="CHEBI:456215"/>
        <dbReference type="EC" id="6.1.1.9"/>
    </reaction>
</comment>
<dbReference type="InterPro" id="IPR002300">
    <property type="entry name" value="aa-tRNA-synth_Ia"/>
</dbReference>
<protein>
    <recommendedName>
        <fullName evidence="11">Valine--tRNA ligase</fullName>
        <ecNumber evidence="11">6.1.1.9</ecNumber>
    </recommendedName>
    <alternativeName>
        <fullName evidence="11">Valyl-tRNA synthetase</fullName>
        <shortName evidence="11">ValRS</shortName>
    </alternativeName>
</protein>